<evidence type="ECO:0000313" key="4">
    <source>
        <dbReference type="Proteomes" id="UP001164794"/>
    </source>
</evidence>
<evidence type="ECO:0000256" key="2">
    <source>
        <dbReference type="SAM" id="Phobius"/>
    </source>
</evidence>
<keyword evidence="2" id="KW-1133">Transmembrane helix</keyword>
<gene>
    <name evidence="3" type="ORF">NB645_08110</name>
</gene>
<name>A0ABY7JKJ9_9BURK</name>
<keyword evidence="2" id="KW-0812">Transmembrane</keyword>
<evidence type="ECO:0000256" key="1">
    <source>
        <dbReference type="SAM" id="MobiDB-lite"/>
    </source>
</evidence>
<accession>A0ABY7JKJ9</accession>
<evidence type="ECO:0008006" key="5">
    <source>
        <dbReference type="Google" id="ProtNLM"/>
    </source>
</evidence>
<feature type="region of interest" description="Disordered" evidence="1">
    <location>
        <begin position="50"/>
        <end position="89"/>
    </location>
</feature>
<keyword evidence="2" id="KW-0472">Membrane</keyword>
<proteinExistence type="predicted"/>
<reference evidence="3" key="1">
    <citation type="journal article" date="2022" name="Front. Microbiol.">
        <title>New perspectives on an old grouping: The genomic and phenotypic variability of Oxalobacter formigenes and the implications for calcium oxalate stone prevention.</title>
        <authorList>
            <person name="Chmiel J.A."/>
            <person name="Carr C."/>
            <person name="Stuivenberg G.A."/>
            <person name="Venema R."/>
            <person name="Chanyi R.M."/>
            <person name="Al K.F."/>
            <person name="Giguere D."/>
            <person name="Say H."/>
            <person name="Akouris P.P."/>
            <person name="Dominguez Romero S.A."/>
            <person name="Kwong A."/>
            <person name="Tai V."/>
            <person name="Koval S.F."/>
            <person name="Razvi H."/>
            <person name="Bjazevic J."/>
            <person name="Burton J.P."/>
        </authorList>
    </citation>
    <scope>NUCLEOTIDE SEQUENCE</scope>
    <source>
        <strain evidence="3">HOxNP-1</strain>
    </source>
</reference>
<evidence type="ECO:0000313" key="3">
    <source>
        <dbReference type="EMBL" id="WAV96779.1"/>
    </source>
</evidence>
<sequence length="89" mass="9816">MNRYIKSLVLSVALHSMAVIILLILFYSPFRPSRDIVTVDFSSIRYLPSEMNGHPSKGSGPLRKTGSSSGSESGIADMPPQNRDFFPKT</sequence>
<dbReference type="RefSeq" id="WP_269264260.1">
    <property type="nucleotide sequence ID" value="NZ_CP098248.1"/>
</dbReference>
<organism evidence="3 4">
    <name type="scientific">Oxalobacter aliiformigenes</name>
    <dbReference type="NCBI Taxonomy" id="2946593"/>
    <lineage>
        <taxon>Bacteria</taxon>
        <taxon>Pseudomonadati</taxon>
        <taxon>Pseudomonadota</taxon>
        <taxon>Betaproteobacteria</taxon>
        <taxon>Burkholderiales</taxon>
        <taxon>Oxalobacteraceae</taxon>
        <taxon>Oxalobacter</taxon>
    </lineage>
</organism>
<dbReference type="Proteomes" id="UP001164794">
    <property type="component" value="Chromosome"/>
</dbReference>
<protein>
    <recommendedName>
        <fullName evidence="5">Cell envelope integrity protein TolA</fullName>
    </recommendedName>
</protein>
<dbReference type="EMBL" id="CP098248">
    <property type="protein sequence ID" value="WAV96779.1"/>
    <property type="molecule type" value="Genomic_DNA"/>
</dbReference>
<keyword evidence="4" id="KW-1185">Reference proteome</keyword>
<feature type="transmembrane region" description="Helical" evidence="2">
    <location>
        <begin position="7"/>
        <end position="27"/>
    </location>
</feature>